<proteinExistence type="inferred from homology"/>
<sequence length="355" mass="37458">MSHTIPVIDRFRGCLLGGGTGDALGAPVEFMRRADILRRFGPAGITTFAPGYDYPGAITDDTQMTLFTAEGLLAAWLGDGDTGAATARSYLGWLRTQHEWPYEPLLAAIEPAGWLWQQPELHHRRAPGMTCLTALMAMPELGVPADNHSKGCGGVMRAAPVGLYAWTQRWSPAQTLATGTALAALTHGHRSGTLTAGVLAVLIQALCEGMTLPAALARAKPLLQAEAGHEETLYALAAAERHAASDLEPAQAVARLGEGWVAEEALAIAVYCALVAADLRAGVILAVNHDGDSDSTGAIAGNLLGALYGVQAIPAEWLTPLELRGVIDAVANDLYATRDGDKNDARLRERYPVQA</sequence>
<feature type="binding site" evidence="3">
    <location>
        <position position="60"/>
    </location>
    <ligand>
        <name>Mg(2+)</name>
        <dbReference type="ChEBI" id="CHEBI:18420"/>
        <label>1</label>
    </ligand>
</feature>
<gene>
    <name evidence="4" type="ORF">CHUV0807_0747</name>
</gene>
<dbReference type="PANTHER" id="PTHR16222">
    <property type="entry name" value="ADP-RIBOSYLGLYCOHYDROLASE"/>
    <property type="match status" value="1"/>
</dbReference>
<protein>
    <submittedName>
        <fullName evidence="4">Putative ADP-ribosylglycohydrolase</fullName>
    </submittedName>
</protein>
<dbReference type="GO" id="GO:0046872">
    <property type="term" value="F:metal ion binding"/>
    <property type="evidence" value="ECO:0007669"/>
    <property type="project" value="UniProtKB-KW"/>
</dbReference>
<name>A0A1C3H344_9GAMM</name>
<evidence type="ECO:0000256" key="1">
    <source>
        <dbReference type="ARBA" id="ARBA00010702"/>
    </source>
</evidence>
<feature type="binding site" evidence="3">
    <location>
        <position position="61"/>
    </location>
    <ligand>
        <name>Mg(2+)</name>
        <dbReference type="ChEBI" id="CHEBI:18420"/>
        <label>1</label>
    </ligand>
</feature>
<keyword evidence="2 4" id="KW-0378">Hydrolase</keyword>
<dbReference type="PANTHER" id="PTHR16222:SF24">
    <property type="entry name" value="ADP-RIBOSYLHYDROLASE ARH3"/>
    <property type="match status" value="1"/>
</dbReference>
<dbReference type="Pfam" id="PF03747">
    <property type="entry name" value="ADP_ribosyl_GH"/>
    <property type="match status" value="1"/>
</dbReference>
<dbReference type="Gene3D" id="1.10.4080.10">
    <property type="entry name" value="ADP-ribosylation/Crystallin J1"/>
    <property type="match status" value="1"/>
</dbReference>
<feature type="binding site" evidence="3">
    <location>
        <position position="295"/>
    </location>
    <ligand>
        <name>Mg(2+)</name>
        <dbReference type="ChEBI" id="CHEBI:18420"/>
        <label>1</label>
    </ligand>
</feature>
<evidence type="ECO:0000313" key="4">
    <source>
        <dbReference type="EMBL" id="SAM60631.1"/>
    </source>
</evidence>
<evidence type="ECO:0000256" key="3">
    <source>
        <dbReference type="PIRSR" id="PIRSR605502-1"/>
    </source>
</evidence>
<dbReference type="SUPFAM" id="SSF101478">
    <property type="entry name" value="ADP-ribosylglycohydrolase"/>
    <property type="match status" value="1"/>
</dbReference>
<keyword evidence="3" id="KW-0479">Metal-binding</keyword>
<feature type="binding site" evidence="3">
    <location>
        <position position="59"/>
    </location>
    <ligand>
        <name>Mg(2+)</name>
        <dbReference type="ChEBI" id="CHEBI:18420"/>
        <label>1</label>
    </ligand>
</feature>
<evidence type="ECO:0000313" key="5">
    <source>
        <dbReference type="Proteomes" id="UP000190837"/>
    </source>
</evidence>
<dbReference type="EMBL" id="FKLO01000031">
    <property type="protein sequence ID" value="SAM60631.1"/>
    <property type="molecule type" value="Genomic_DNA"/>
</dbReference>
<dbReference type="InterPro" id="IPR005502">
    <property type="entry name" value="Ribosyl_crysJ1"/>
</dbReference>
<dbReference type="GO" id="GO:0016787">
    <property type="term" value="F:hydrolase activity"/>
    <property type="evidence" value="ECO:0007669"/>
    <property type="project" value="UniProtKB-KW"/>
</dbReference>
<organism evidence="4 5">
    <name type="scientific">Cardiobacterium hominis</name>
    <dbReference type="NCBI Taxonomy" id="2718"/>
    <lineage>
        <taxon>Bacteria</taxon>
        <taxon>Pseudomonadati</taxon>
        <taxon>Pseudomonadota</taxon>
        <taxon>Gammaproteobacteria</taxon>
        <taxon>Cardiobacteriales</taxon>
        <taxon>Cardiobacteriaceae</taxon>
        <taxon>Cardiobacterium</taxon>
    </lineage>
</organism>
<comment type="cofactor">
    <cofactor evidence="3">
        <name>Mg(2+)</name>
        <dbReference type="ChEBI" id="CHEBI:18420"/>
    </cofactor>
    <text evidence="3">Binds 2 magnesium ions per subunit.</text>
</comment>
<evidence type="ECO:0000256" key="2">
    <source>
        <dbReference type="ARBA" id="ARBA00022801"/>
    </source>
</evidence>
<accession>A0A1C3H344</accession>
<dbReference type="Proteomes" id="UP000190837">
    <property type="component" value="Unassembled WGS sequence"/>
</dbReference>
<dbReference type="RefSeq" id="WP_079539819.1">
    <property type="nucleotide sequence ID" value="NZ_FKLO01000031.1"/>
</dbReference>
<dbReference type="InterPro" id="IPR036705">
    <property type="entry name" value="Ribosyl_crysJ1_sf"/>
</dbReference>
<reference evidence="5" key="1">
    <citation type="submission" date="2016-04" db="EMBL/GenBank/DDBJ databases">
        <authorList>
            <person name="Tagini F."/>
        </authorList>
    </citation>
    <scope>NUCLEOTIDE SEQUENCE [LARGE SCALE GENOMIC DNA]</scope>
    <source>
        <strain evidence="5">CHUV0807</strain>
    </source>
</reference>
<dbReference type="InterPro" id="IPR050792">
    <property type="entry name" value="ADP-ribosylglycohydrolase"/>
</dbReference>
<feature type="binding site" evidence="3">
    <location>
        <position position="292"/>
    </location>
    <ligand>
        <name>Mg(2+)</name>
        <dbReference type="ChEBI" id="CHEBI:18420"/>
        <label>1</label>
    </ligand>
</feature>
<keyword evidence="3" id="KW-0460">Magnesium</keyword>
<dbReference type="AlphaFoldDB" id="A0A1C3H344"/>
<feature type="binding site" evidence="3">
    <location>
        <position position="294"/>
    </location>
    <ligand>
        <name>Mg(2+)</name>
        <dbReference type="ChEBI" id="CHEBI:18420"/>
        <label>1</label>
    </ligand>
</feature>
<comment type="similarity">
    <text evidence="1">Belongs to the ADP-ribosylglycohydrolase family.</text>
</comment>